<sequence>MELEEEILLFLKNGAVKDKYLMMHLMNKGFSKGMIRNALEDLYFYGFILKRPTMKRGVYESTELGKIEVLDKGLRGVSPLYLMRGLRGASPLYLMRGLRGVSPLYLMRGLRGVSPL</sequence>
<proteinExistence type="predicted"/>
<geneLocation type="plasmid" evidence="1">
    <name>pMGB1</name>
</geneLocation>
<dbReference type="AlphaFoldDB" id="S6DFB9"/>
<reference evidence="1" key="2">
    <citation type="submission" date="2013-05" db="EMBL/GenBank/DDBJ databases">
        <authorList>
            <person name="Garrett R."/>
        </authorList>
    </citation>
    <scope>NUCLEOTIDE SEQUENCE</scope>
    <source>
        <strain evidence="1">P2</strain>
        <plasmid evidence="1">pMGB1</plasmid>
    </source>
</reference>
<evidence type="ECO:0000313" key="1">
    <source>
        <dbReference type="EMBL" id="CDF66433.1"/>
    </source>
</evidence>
<protein>
    <submittedName>
        <fullName evidence="1">Conserved conjugative plasmid protein</fullName>
    </submittedName>
</protein>
<organism evidence="1">
    <name type="scientific">Saccharolobus solfataricus (strain ATCC 35092 / DSM 1617 / JCM 11322 / P2)</name>
    <name type="common">Sulfolobus solfataricus</name>
    <dbReference type="NCBI Taxonomy" id="273057"/>
    <lineage>
        <taxon>Archaea</taxon>
        <taxon>Thermoproteota</taxon>
        <taxon>Thermoprotei</taxon>
        <taxon>Sulfolobales</taxon>
        <taxon>Sulfolobaceae</taxon>
        <taxon>Saccharolobus</taxon>
    </lineage>
</organism>
<dbReference type="EMBL" id="HG008922">
    <property type="protein sequence ID" value="CDF66433.1"/>
    <property type="molecule type" value="Genomic_DNA"/>
</dbReference>
<accession>S6DFB9</accession>
<dbReference type="RefSeq" id="WP_020936631.1">
    <property type="nucleotide sequence ID" value="NC_021914.1"/>
</dbReference>
<keyword evidence="1" id="KW-0614">Plasmid</keyword>
<reference evidence="1" key="1">
    <citation type="journal article" date="2012" name="Mol. Microbiol.">
        <title>Selective and hyperactive uptake of foreign DNA by adaptive immune systems of an archaeon via two distinct mechanisms.</title>
        <authorList>
            <person name="Erdmann S."/>
            <person name="Garrett R.A."/>
        </authorList>
    </citation>
    <scope>NUCLEOTIDE SEQUENCE [LARGE SCALE GENOMIC DNA]</scope>
    <source>
        <strain evidence="1">P2</strain>
        <plasmid evidence="1">pMGB1</plasmid>
    </source>
</reference>
<name>S6DFB9_SACS2</name>